<dbReference type="Pfam" id="PF22768">
    <property type="entry name" value="SPP1_Dit"/>
    <property type="match status" value="1"/>
</dbReference>
<name>A0ABV8FCK9_9ACTN</name>
<keyword evidence="3" id="KW-1185">Reference proteome</keyword>
<protein>
    <recommendedName>
        <fullName evidence="1">Siphovirus-type tail component C-terminal domain-containing protein</fullName>
    </recommendedName>
</protein>
<sequence length="607" mass="61207">MAVGIATSPALVQRWTSGTLTTAAFSPAAGTLLVACVAAFNAAPTVSGGGLTWTRRVQRIYSGAYHEIWTAPCAAGASGITVSVTGSWSGAALKVYVVTGASLATPVGATGNNSTAVNNSNVAAYTSTGAGSRGFLVAVEYTTGSPTSTDDFTAFGDSSHFWGLVAAKAANTPTAGTSVTFNLDAAGSGTADWQWAAIEVLTGSVDASVTPASVTATASVPAPTVSYGAGAHPDPVTTAAGVPAPSVSAGAGAHPDPVTVTAAVPTPNVSTQPTELVYTDPVTAAADVPAPAASAGAGAPLLTVETSAVVPAPSARVDADVILGPVAIAVSIPHPVVTVPVLPGDQITGDFQIEFGGLLFGGYGNRYQVLAGSVEGWDDLPSLDSGNVLRPSRHGSWAGRRLSQDRQVSATIGIDASGDFTSALSALRQVLVPPDDETEVPLVVSGRDEVLLAWAAVDARVIPTQDYATGWAPVQVRWTCSDPRRYGLIRLGVTVPVGVETSLFNGGNVATHPLIRIPGPAVNPILTNALMGRSIQFTITLGSDERLDIDTDAGTVAVGDTNKMSALSGSSVPVQDFVLGVGANPITYTTTSGGAGGADFLWRDAHL</sequence>
<reference evidence="3" key="1">
    <citation type="journal article" date="2019" name="Int. J. Syst. Evol. Microbiol.">
        <title>The Global Catalogue of Microorganisms (GCM) 10K type strain sequencing project: providing services to taxonomists for standard genome sequencing and annotation.</title>
        <authorList>
            <consortium name="The Broad Institute Genomics Platform"/>
            <consortium name="The Broad Institute Genome Sequencing Center for Infectious Disease"/>
            <person name="Wu L."/>
            <person name="Ma J."/>
        </authorList>
    </citation>
    <scope>NUCLEOTIDE SEQUENCE [LARGE SCALE GENOMIC DNA]</scope>
    <source>
        <strain evidence="3">TBRC 7912</strain>
    </source>
</reference>
<dbReference type="InterPro" id="IPR054738">
    <property type="entry name" value="Siphovirus-type_tail_C"/>
</dbReference>
<dbReference type="Proteomes" id="UP001595698">
    <property type="component" value="Unassembled WGS sequence"/>
</dbReference>
<feature type="domain" description="Siphovirus-type tail component C-terminal" evidence="1">
    <location>
        <begin position="506"/>
        <end position="590"/>
    </location>
</feature>
<gene>
    <name evidence="2" type="ORF">ACFOYY_40295</name>
</gene>
<comment type="caution">
    <text evidence="2">The sequence shown here is derived from an EMBL/GenBank/DDBJ whole genome shotgun (WGS) entry which is preliminary data.</text>
</comment>
<organism evidence="2 3">
    <name type="scientific">Streptosporangium jomthongense</name>
    <dbReference type="NCBI Taxonomy" id="1193683"/>
    <lineage>
        <taxon>Bacteria</taxon>
        <taxon>Bacillati</taxon>
        <taxon>Actinomycetota</taxon>
        <taxon>Actinomycetes</taxon>
        <taxon>Streptosporangiales</taxon>
        <taxon>Streptosporangiaceae</taxon>
        <taxon>Streptosporangium</taxon>
    </lineage>
</organism>
<evidence type="ECO:0000313" key="2">
    <source>
        <dbReference type="EMBL" id="MFC3986428.1"/>
    </source>
</evidence>
<dbReference type="RefSeq" id="WP_386196657.1">
    <property type="nucleotide sequence ID" value="NZ_JBHSBC010000056.1"/>
</dbReference>
<evidence type="ECO:0000313" key="3">
    <source>
        <dbReference type="Proteomes" id="UP001595698"/>
    </source>
</evidence>
<dbReference type="EMBL" id="JBHSBC010000056">
    <property type="protein sequence ID" value="MFC3986428.1"/>
    <property type="molecule type" value="Genomic_DNA"/>
</dbReference>
<proteinExistence type="predicted"/>
<accession>A0ABV8FCK9</accession>
<evidence type="ECO:0000259" key="1">
    <source>
        <dbReference type="Pfam" id="PF22768"/>
    </source>
</evidence>